<keyword evidence="1" id="KW-0732">Signal</keyword>
<reference evidence="2 3" key="1">
    <citation type="submission" date="2020-01" db="EMBL/GenBank/DDBJ databases">
        <title>Complete genome sequence of Chitinophaga sp. H33E-04 isolated from quinoa roots.</title>
        <authorList>
            <person name="Weon H.-Y."/>
            <person name="Lee S.A."/>
        </authorList>
    </citation>
    <scope>NUCLEOTIDE SEQUENCE [LARGE SCALE GENOMIC DNA]</scope>
    <source>
        <strain evidence="2 3">H33E-04</strain>
    </source>
</reference>
<feature type="signal peptide" evidence="1">
    <location>
        <begin position="1"/>
        <end position="19"/>
    </location>
</feature>
<accession>A0A6B9ZLV3</accession>
<dbReference type="Proteomes" id="UP000476411">
    <property type="component" value="Chromosome"/>
</dbReference>
<name>A0A6B9ZLV3_9BACT</name>
<dbReference type="KEGG" id="chih:GWR21_25930"/>
<dbReference type="EMBL" id="CP048113">
    <property type="protein sequence ID" value="QHS62897.1"/>
    <property type="molecule type" value="Genomic_DNA"/>
</dbReference>
<evidence type="ECO:0000256" key="1">
    <source>
        <dbReference type="SAM" id="SignalP"/>
    </source>
</evidence>
<evidence type="ECO:0000313" key="2">
    <source>
        <dbReference type="EMBL" id="QHS62897.1"/>
    </source>
</evidence>
<dbReference type="AlphaFoldDB" id="A0A6B9ZLV3"/>
<dbReference type="RefSeq" id="WP_162334621.1">
    <property type="nucleotide sequence ID" value="NZ_CP048113.1"/>
</dbReference>
<feature type="chain" id="PRO_5025392437" evidence="1">
    <location>
        <begin position="20"/>
        <end position="366"/>
    </location>
</feature>
<sequence length="366" mass="41877">MKKYTLLFLFILFISSAFAQQPVTFDQMVSRMTKPYHEDTFPRKFFPRDEKYTISLSDQPLPLVLKDTIIKTPGRCARSIAGAVLFRDNLVILSASGRFTCYRPDDLSRNEEFEKKLNTKIWCSHQILNNQLIAQSAEQPFYFTAANTWETYKAPATVKETTPLYEDEDYFCYSECHGEWGGMIYFFDKRTGSTYFTGAGCARSVLKKAGKYYVLSSLRHMSGSSDLVEIADPRKLSECASEMSYGTMRWMDRKAADTAKHAVSVFDVYGLVVHAIFSIEDRFISLGSWRQQTFLCEIDQDMTTIVHPFFNESFSPYSASTNGYGEIQLVNISTGTWNDTYVAITLIIKGNKITRITWNQPLFDGE</sequence>
<organism evidence="2 3">
    <name type="scientific">Chitinophaga agri</name>
    <dbReference type="NCBI Taxonomy" id="2703787"/>
    <lineage>
        <taxon>Bacteria</taxon>
        <taxon>Pseudomonadati</taxon>
        <taxon>Bacteroidota</taxon>
        <taxon>Chitinophagia</taxon>
        <taxon>Chitinophagales</taxon>
        <taxon>Chitinophagaceae</taxon>
        <taxon>Chitinophaga</taxon>
    </lineage>
</organism>
<evidence type="ECO:0000313" key="3">
    <source>
        <dbReference type="Proteomes" id="UP000476411"/>
    </source>
</evidence>
<protein>
    <submittedName>
        <fullName evidence="2">Uncharacterized protein</fullName>
    </submittedName>
</protein>
<gene>
    <name evidence="2" type="ORF">GWR21_25930</name>
</gene>
<keyword evidence="3" id="KW-1185">Reference proteome</keyword>
<proteinExistence type="predicted"/>